<proteinExistence type="predicted"/>
<accession>A0A2A2K3B2</accession>
<organism evidence="2 3">
    <name type="scientific">Diploscapter pachys</name>
    <dbReference type="NCBI Taxonomy" id="2018661"/>
    <lineage>
        <taxon>Eukaryota</taxon>
        <taxon>Metazoa</taxon>
        <taxon>Ecdysozoa</taxon>
        <taxon>Nematoda</taxon>
        <taxon>Chromadorea</taxon>
        <taxon>Rhabditida</taxon>
        <taxon>Rhabditina</taxon>
        <taxon>Rhabditomorpha</taxon>
        <taxon>Rhabditoidea</taxon>
        <taxon>Rhabditidae</taxon>
        <taxon>Diploscapter</taxon>
    </lineage>
</organism>
<feature type="region of interest" description="Disordered" evidence="1">
    <location>
        <begin position="351"/>
        <end position="389"/>
    </location>
</feature>
<keyword evidence="3" id="KW-1185">Reference proteome</keyword>
<protein>
    <submittedName>
        <fullName evidence="2">Uncharacterized protein</fullName>
    </submittedName>
</protein>
<dbReference type="AlphaFoldDB" id="A0A2A2K3B2"/>
<sequence>MPSVTPISARVSADTPACVVDAGCVISERESPMLLEMSISASASSSPCAWVRSATSNAKIGPVARIWLIASACCGWLGRPGCRIFGTRASRKRPTVSALSACRVMRRSSVSSPFNTTQALNADSVGPVLRVKGNSVLRGRGEGIVDHGRDAAFPRNGADGADVDHVHRRIGRRFEEEDLRFGPHRVEELLRIACIDDRGLDAELGQQRIGQPAARSERRAPADQMIARLQLTQQHRGHRRHARCHRPARLGPFQQRDPLFQHFDRRILQTGIGHPLLLTREPRRGIARLVVGIARGEEQRLARLAIFAAGRAATDGQRRGAPVGGDRTVLTCLALHAARFAGRGRGVQGWGTVARDGRPAHPVTPDSFRGPPGHKGTAGASRPYRHSPS</sequence>
<evidence type="ECO:0000313" key="3">
    <source>
        <dbReference type="Proteomes" id="UP000218231"/>
    </source>
</evidence>
<name>A0A2A2K3B2_9BILA</name>
<evidence type="ECO:0000313" key="2">
    <source>
        <dbReference type="EMBL" id="PAV68457.1"/>
    </source>
</evidence>
<gene>
    <name evidence="2" type="ORF">WR25_17441</name>
</gene>
<dbReference type="Proteomes" id="UP000218231">
    <property type="component" value="Unassembled WGS sequence"/>
</dbReference>
<comment type="caution">
    <text evidence="2">The sequence shown here is derived from an EMBL/GenBank/DDBJ whole genome shotgun (WGS) entry which is preliminary data.</text>
</comment>
<evidence type="ECO:0000256" key="1">
    <source>
        <dbReference type="SAM" id="MobiDB-lite"/>
    </source>
</evidence>
<dbReference type="EMBL" id="LIAE01009758">
    <property type="protein sequence ID" value="PAV68457.1"/>
    <property type="molecule type" value="Genomic_DNA"/>
</dbReference>
<reference evidence="2 3" key="1">
    <citation type="journal article" date="2017" name="Curr. Biol.">
        <title>Genome architecture and evolution of a unichromosomal asexual nematode.</title>
        <authorList>
            <person name="Fradin H."/>
            <person name="Zegar C."/>
            <person name="Gutwein M."/>
            <person name="Lucas J."/>
            <person name="Kovtun M."/>
            <person name="Corcoran D."/>
            <person name="Baugh L.R."/>
            <person name="Kiontke K."/>
            <person name="Gunsalus K."/>
            <person name="Fitch D.H."/>
            <person name="Piano F."/>
        </authorList>
    </citation>
    <scope>NUCLEOTIDE SEQUENCE [LARGE SCALE GENOMIC DNA]</scope>
    <source>
        <strain evidence="2">PF1309</strain>
    </source>
</reference>